<dbReference type="AlphaFoldDB" id="A0A1H8HF33"/>
<dbReference type="GO" id="GO:0006457">
    <property type="term" value="P:protein folding"/>
    <property type="evidence" value="ECO:0007669"/>
    <property type="project" value="InterPro"/>
</dbReference>
<accession>A0A1H8HF33</accession>
<dbReference type="Proteomes" id="UP000183898">
    <property type="component" value="Unassembled WGS sequence"/>
</dbReference>
<dbReference type="EMBL" id="FOCT01000005">
    <property type="protein sequence ID" value="SEN54715.1"/>
    <property type="molecule type" value="Genomic_DNA"/>
</dbReference>
<dbReference type="InterPro" id="IPR044665">
    <property type="entry name" value="E_coli_cyclophilin_A-like"/>
</dbReference>
<dbReference type="InterPro" id="IPR020892">
    <property type="entry name" value="Cyclophilin-type_PPIase_CS"/>
</dbReference>
<feature type="domain" description="PPIase cyclophilin-type" evidence="5">
    <location>
        <begin position="34"/>
        <end position="191"/>
    </location>
</feature>
<dbReference type="InterPro" id="IPR029000">
    <property type="entry name" value="Cyclophilin-like_dom_sf"/>
</dbReference>
<dbReference type="PROSITE" id="PS50072">
    <property type="entry name" value="CSA_PPIASE_2"/>
    <property type="match status" value="1"/>
</dbReference>
<keyword evidence="4" id="KW-0732">Signal</keyword>
<proteinExistence type="inferred from homology"/>
<organism evidence="6 7">
    <name type="scientific">Nitrosospira multiformis</name>
    <dbReference type="NCBI Taxonomy" id="1231"/>
    <lineage>
        <taxon>Bacteria</taxon>
        <taxon>Pseudomonadati</taxon>
        <taxon>Pseudomonadota</taxon>
        <taxon>Betaproteobacteria</taxon>
        <taxon>Nitrosomonadales</taxon>
        <taxon>Nitrosomonadaceae</taxon>
        <taxon>Nitrosospira</taxon>
    </lineage>
</organism>
<dbReference type="EC" id="5.2.1.8" evidence="4"/>
<feature type="signal peptide" evidence="4">
    <location>
        <begin position="1"/>
        <end position="20"/>
    </location>
</feature>
<dbReference type="PANTHER" id="PTHR43246">
    <property type="entry name" value="PEPTIDYL-PROLYL CIS-TRANS ISOMERASE CYP38, CHLOROPLASTIC"/>
    <property type="match status" value="1"/>
</dbReference>
<dbReference type="RefSeq" id="WP_074745788.1">
    <property type="nucleotide sequence ID" value="NZ_FOCT01000005.1"/>
</dbReference>
<gene>
    <name evidence="6" type="ORF">SAMN05216404_105117</name>
</gene>
<sequence>MHIFKVFSAFALSFSLTALAANSPTSHPQVEIKTSLGKVVLELYPDKAPKTVDNFLRYVKDGHYIGTIFHRVIPGFMIQGGGFDKTFKQKSTRPPVENEAGNGLKNEIGTVAMARTTDPHSATAQFFINVANNTFLNHPSSTPPGYGYTVFGKVIEGMDVVNRIAAVPTDSGGPFQSDVPKETIVIEEMRLIANPSLASPTHPQNRD</sequence>
<protein>
    <recommendedName>
        <fullName evidence="4">Peptidyl-prolyl cis-trans isomerase</fullName>
        <shortName evidence="4">PPIase</shortName>
        <ecNumber evidence="4">5.2.1.8</ecNumber>
    </recommendedName>
</protein>
<comment type="catalytic activity">
    <reaction evidence="4">
        <text>[protein]-peptidylproline (omega=180) = [protein]-peptidylproline (omega=0)</text>
        <dbReference type="Rhea" id="RHEA:16237"/>
        <dbReference type="Rhea" id="RHEA-COMP:10747"/>
        <dbReference type="Rhea" id="RHEA-COMP:10748"/>
        <dbReference type="ChEBI" id="CHEBI:83833"/>
        <dbReference type="ChEBI" id="CHEBI:83834"/>
        <dbReference type="EC" id="5.2.1.8"/>
    </reaction>
</comment>
<evidence type="ECO:0000313" key="6">
    <source>
        <dbReference type="EMBL" id="SEN54715.1"/>
    </source>
</evidence>
<evidence type="ECO:0000256" key="2">
    <source>
        <dbReference type="ARBA" id="ARBA00023110"/>
    </source>
</evidence>
<name>A0A1H8HF33_9PROT</name>
<dbReference type="PROSITE" id="PS00170">
    <property type="entry name" value="CSA_PPIASE_1"/>
    <property type="match status" value="1"/>
</dbReference>
<keyword evidence="2 4" id="KW-0697">Rotamase</keyword>
<keyword evidence="3 4" id="KW-0413">Isomerase</keyword>
<dbReference type="Gene3D" id="2.40.100.10">
    <property type="entry name" value="Cyclophilin-like"/>
    <property type="match status" value="1"/>
</dbReference>
<comment type="similarity">
    <text evidence="1 4">Belongs to the cyclophilin-type PPIase family.</text>
</comment>
<evidence type="ECO:0000256" key="4">
    <source>
        <dbReference type="RuleBase" id="RU363019"/>
    </source>
</evidence>
<dbReference type="Pfam" id="PF00160">
    <property type="entry name" value="Pro_isomerase"/>
    <property type="match status" value="1"/>
</dbReference>
<feature type="chain" id="PRO_5010008981" description="Peptidyl-prolyl cis-trans isomerase" evidence="4">
    <location>
        <begin position="21"/>
        <end position="207"/>
    </location>
</feature>
<comment type="function">
    <text evidence="4">PPIases accelerate the folding of proteins. It catalyzes the cis-trans isomerization of proline imidic peptide bonds in oligopeptides.</text>
</comment>
<evidence type="ECO:0000256" key="1">
    <source>
        <dbReference type="ARBA" id="ARBA00007365"/>
    </source>
</evidence>
<dbReference type="SUPFAM" id="SSF50891">
    <property type="entry name" value="Cyclophilin-like"/>
    <property type="match status" value="1"/>
</dbReference>
<dbReference type="PRINTS" id="PR00153">
    <property type="entry name" value="CSAPPISMRASE"/>
</dbReference>
<dbReference type="GO" id="GO:0003755">
    <property type="term" value="F:peptidyl-prolyl cis-trans isomerase activity"/>
    <property type="evidence" value="ECO:0007669"/>
    <property type="project" value="UniProtKB-UniRule"/>
</dbReference>
<dbReference type="InterPro" id="IPR002130">
    <property type="entry name" value="Cyclophilin-type_PPIase_dom"/>
</dbReference>
<dbReference type="CDD" id="cd01920">
    <property type="entry name" value="cyclophilin_EcCYP_like"/>
    <property type="match status" value="1"/>
</dbReference>
<evidence type="ECO:0000256" key="3">
    <source>
        <dbReference type="ARBA" id="ARBA00023235"/>
    </source>
</evidence>
<evidence type="ECO:0000313" key="7">
    <source>
        <dbReference type="Proteomes" id="UP000183898"/>
    </source>
</evidence>
<reference evidence="6 7" key="1">
    <citation type="submission" date="2016-10" db="EMBL/GenBank/DDBJ databases">
        <authorList>
            <person name="de Groot N.N."/>
        </authorList>
    </citation>
    <scope>NUCLEOTIDE SEQUENCE [LARGE SCALE GENOMIC DNA]</scope>
    <source>
        <strain evidence="6 7">Nl18</strain>
    </source>
</reference>
<evidence type="ECO:0000259" key="5">
    <source>
        <dbReference type="PROSITE" id="PS50072"/>
    </source>
</evidence>